<evidence type="ECO:0000259" key="1">
    <source>
        <dbReference type="Pfam" id="PF06938"/>
    </source>
</evidence>
<reference evidence="3" key="1">
    <citation type="journal article" date="2014" name="Int. J. Syst. Evol. Microbiol.">
        <title>Complete genome sequence of Corynebacterium casei LMG S-19264T (=DSM 44701T), isolated from a smear-ripened cheese.</title>
        <authorList>
            <consortium name="US DOE Joint Genome Institute (JGI-PGF)"/>
            <person name="Walter F."/>
            <person name="Albersmeier A."/>
            <person name="Kalinowski J."/>
            <person name="Ruckert C."/>
        </authorList>
    </citation>
    <scope>NUCLEOTIDE SEQUENCE</scope>
    <source>
        <strain evidence="3">KCTC 32513</strain>
    </source>
</reference>
<accession>A0A8J3CKB4</accession>
<dbReference type="Gene3D" id="3.10.540.10">
    <property type="entry name" value="duf1285 like domain"/>
    <property type="match status" value="1"/>
</dbReference>
<organism evidence="3 4">
    <name type="scientific">Algimonas arctica</name>
    <dbReference type="NCBI Taxonomy" id="1479486"/>
    <lineage>
        <taxon>Bacteria</taxon>
        <taxon>Pseudomonadati</taxon>
        <taxon>Pseudomonadota</taxon>
        <taxon>Alphaproteobacteria</taxon>
        <taxon>Maricaulales</taxon>
        <taxon>Robiginitomaculaceae</taxon>
        <taxon>Algimonas</taxon>
    </lineage>
</organism>
<dbReference type="PIRSF" id="PIRSF029557">
    <property type="entry name" value="UCP029557"/>
    <property type="match status" value="1"/>
</dbReference>
<dbReference type="InterPro" id="IPR023361">
    <property type="entry name" value="DUF1285_beta_roll_sf"/>
</dbReference>
<evidence type="ECO:0000313" key="4">
    <source>
        <dbReference type="Proteomes" id="UP000634004"/>
    </source>
</evidence>
<reference evidence="3" key="2">
    <citation type="submission" date="2020-09" db="EMBL/GenBank/DDBJ databases">
        <authorList>
            <person name="Sun Q."/>
            <person name="Kim S."/>
        </authorList>
    </citation>
    <scope>NUCLEOTIDE SEQUENCE</scope>
    <source>
        <strain evidence="3">KCTC 32513</strain>
    </source>
</reference>
<dbReference type="RefSeq" id="WP_189494330.1">
    <property type="nucleotide sequence ID" value="NZ_BMZH01000001.1"/>
</dbReference>
<name>A0A8J3CKB4_9PROT</name>
<dbReference type="InterPro" id="IPR048341">
    <property type="entry name" value="DUF1285_N"/>
</dbReference>
<comment type="caution">
    <text evidence="3">The sequence shown here is derived from an EMBL/GenBank/DDBJ whole genome shotgun (WGS) entry which is preliminary data.</text>
</comment>
<proteinExistence type="predicted"/>
<evidence type="ECO:0000313" key="3">
    <source>
        <dbReference type="EMBL" id="GHA82025.1"/>
    </source>
</evidence>
<feature type="domain" description="DUF1285" evidence="2">
    <location>
        <begin position="100"/>
        <end position="189"/>
    </location>
</feature>
<gene>
    <name evidence="3" type="ORF">GCM10009069_01400</name>
</gene>
<dbReference type="Gene3D" id="2.30.270.10">
    <property type="entry name" value="duf1285 protein"/>
    <property type="match status" value="1"/>
</dbReference>
<dbReference type="Pfam" id="PF21028">
    <property type="entry name" value="DUF1285_C"/>
    <property type="match status" value="1"/>
</dbReference>
<protein>
    <recommendedName>
        <fullName evidence="5">DUF1285 domain-containing protein</fullName>
    </recommendedName>
</protein>
<dbReference type="AlphaFoldDB" id="A0A8J3CKB4"/>
<feature type="domain" description="DUF1285" evidence="1">
    <location>
        <begin position="32"/>
        <end position="97"/>
    </location>
</feature>
<dbReference type="Pfam" id="PF06938">
    <property type="entry name" value="DUF1285_N"/>
    <property type="match status" value="1"/>
</dbReference>
<dbReference type="InterPro" id="IPR010707">
    <property type="entry name" value="DUF1285"/>
</dbReference>
<dbReference type="Proteomes" id="UP000634004">
    <property type="component" value="Unassembled WGS sequence"/>
</dbReference>
<evidence type="ECO:0008006" key="5">
    <source>
        <dbReference type="Google" id="ProtNLM"/>
    </source>
</evidence>
<dbReference type="InterPro" id="IPR048342">
    <property type="entry name" value="DUF1285_C"/>
</dbReference>
<keyword evidence="4" id="KW-1185">Reference proteome</keyword>
<sequence>MTIENTLNEGKSPFSLQDLMEALADTSGGERPVERWNPDYCGEMDLIIKADGSWWHEGSRITRRGMVDLFASVLRKDEDGRTYLVTPVEKLGVQVERAHFLAIRVDATGEGEAQRLFFKTNLGETVEAGSDHPIRVETDEKTMEPDPYVGVRGRLEAAITRAVFYELVDLAVETDGTLGVWAGGQFFPLGPKGAHAA</sequence>
<evidence type="ECO:0000259" key="2">
    <source>
        <dbReference type="Pfam" id="PF21028"/>
    </source>
</evidence>
<dbReference type="EMBL" id="BMZH01000001">
    <property type="protein sequence ID" value="GHA82025.1"/>
    <property type="molecule type" value="Genomic_DNA"/>
</dbReference>